<keyword evidence="4 7" id="KW-0863">Zinc-finger</keyword>
<evidence type="ECO:0000256" key="3">
    <source>
        <dbReference type="ARBA" id="ARBA00022723"/>
    </source>
</evidence>
<dbReference type="Pfam" id="PF13920">
    <property type="entry name" value="zf-C3HC4_3"/>
    <property type="match status" value="1"/>
</dbReference>
<dbReference type="PROSITE" id="PS50089">
    <property type="entry name" value="ZF_RING_2"/>
    <property type="match status" value="1"/>
</dbReference>
<evidence type="ECO:0000256" key="4">
    <source>
        <dbReference type="ARBA" id="ARBA00022771"/>
    </source>
</evidence>
<evidence type="ECO:0000256" key="1">
    <source>
        <dbReference type="ARBA" id="ARBA00004123"/>
    </source>
</evidence>
<dbReference type="PROSITE" id="PS51925">
    <property type="entry name" value="SWIB_MDM2"/>
    <property type="match status" value="1"/>
</dbReference>
<dbReference type="SUPFAM" id="SSF47592">
    <property type="entry name" value="SWIB/MDM2 domain"/>
    <property type="match status" value="1"/>
</dbReference>
<sequence length="426" mass="48026">MTSQQYFLTRPKLLAILQMGGAQGQLFTAEQVVYFLGKYIEQKELYDPSNKRIIRCENDLLGEVLQVPQFFVTDFKNLWKLVFPCLIPATKRELSSTDLVEDQGESSTDLPWWYFVSRSRRQTEGDEATEVGSYAGKETVGIQDSVYDSDEEPIEFEPIDSESDDSDATEPVSSDDEIPNLETLKKFQTDSDEETTTTDFSMDSDILLEPVLKLGCGFRNEKEHWSCVECGTKNTPTVGFCQRCWKLRKGWVSDGKIQQQLERSMTDPTQSQEKHSLPRTTSLDVPDCSQKSSSSGFFDMQRTSSQQSDIKPVLPNFESSKHKLTDQTQDPCIKKPHLDDSVSDSDASKQGSCSSVSTNSSGDSPHFPGLCNICRNNPNDATIVHGNNGHQFCCFRCAKRLKNRGKNCPVCRQPIMLVIKNFIVQF</sequence>
<dbReference type="InterPro" id="IPR036443">
    <property type="entry name" value="Znf_RanBP2_sf"/>
</dbReference>
<feature type="region of interest" description="Disordered" evidence="8">
    <location>
        <begin position="262"/>
        <end position="364"/>
    </location>
</feature>
<reference evidence="11" key="1">
    <citation type="submission" date="2020-04" db="EMBL/GenBank/DDBJ databases">
        <authorList>
            <person name="Neveu A P."/>
        </authorList>
    </citation>
    <scope>NUCLEOTIDE SEQUENCE</scope>
    <source>
        <tissue evidence="11">Whole embryo</tissue>
    </source>
</reference>
<dbReference type="PIRSF" id="PIRSF006748">
    <property type="entry name" value="p53_MDM_2/4"/>
    <property type="match status" value="1"/>
</dbReference>
<dbReference type="EMBL" id="LR787851">
    <property type="protein sequence ID" value="CAB3263713.1"/>
    <property type="molecule type" value="mRNA"/>
</dbReference>
<organism evidence="11">
    <name type="scientific">Phallusia mammillata</name>
    <dbReference type="NCBI Taxonomy" id="59560"/>
    <lineage>
        <taxon>Eukaryota</taxon>
        <taxon>Metazoa</taxon>
        <taxon>Chordata</taxon>
        <taxon>Tunicata</taxon>
        <taxon>Ascidiacea</taxon>
        <taxon>Phlebobranchia</taxon>
        <taxon>Ascidiidae</taxon>
        <taxon>Phallusia</taxon>
    </lineage>
</organism>
<dbReference type="Gene3D" id="2.30.30.380">
    <property type="entry name" value="Zn-finger domain of Sec23/24"/>
    <property type="match status" value="1"/>
</dbReference>
<feature type="compositionally biased region" description="Acidic residues" evidence="8">
    <location>
        <begin position="156"/>
        <end position="179"/>
    </location>
</feature>
<comment type="similarity">
    <text evidence="2">Belongs to the MDM2/MDM4 family.</text>
</comment>
<dbReference type="Gene3D" id="3.30.40.10">
    <property type="entry name" value="Zinc/RING finger domain, C3HC4 (zinc finger)"/>
    <property type="match status" value="1"/>
</dbReference>
<evidence type="ECO:0000256" key="2">
    <source>
        <dbReference type="ARBA" id="ARBA00005803"/>
    </source>
</evidence>
<dbReference type="Pfam" id="PF02201">
    <property type="entry name" value="SWIB"/>
    <property type="match status" value="1"/>
</dbReference>
<dbReference type="GO" id="GO:0043066">
    <property type="term" value="P:negative regulation of apoptotic process"/>
    <property type="evidence" value="ECO:0007669"/>
    <property type="project" value="InterPro"/>
</dbReference>
<feature type="domain" description="RING-type" evidence="9">
    <location>
        <begin position="371"/>
        <end position="412"/>
    </location>
</feature>
<feature type="region of interest" description="Disordered" evidence="8">
    <location>
        <begin position="156"/>
        <end position="200"/>
    </location>
</feature>
<dbReference type="SUPFAM" id="SSF90209">
    <property type="entry name" value="Ran binding protein zinc finger-like"/>
    <property type="match status" value="1"/>
</dbReference>
<feature type="compositionally biased region" description="Polar residues" evidence="8">
    <location>
        <begin position="278"/>
        <end position="309"/>
    </location>
</feature>
<dbReference type="GO" id="GO:0008270">
    <property type="term" value="F:zinc ion binding"/>
    <property type="evidence" value="ECO:0007669"/>
    <property type="project" value="UniProtKB-KW"/>
</dbReference>
<keyword evidence="5" id="KW-0862">Zinc</keyword>
<dbReference type="GO" id="GO:0061630">
    <property type="term" value="F:ubiquitin protein ligase activity"/>
    <property type="evidence" value="ECO:0007669"/>
    <property type="project" value="TreeGrafter"/>
</dbReference>
<comment type="subcellular location">
    <subcellularLocation>
        <location evidence="1">Nucleus</location>
    </subcellularLocation>
</comment>
<keyword evidence="3" id="KW-0479">Metal-binding</keyword>
<evidence type="ECO:0000259" key="10">
    <source>
        <dbReference type="PROSITE" id="PS51925"/>
    </source>
</evidence>
<dbReference type="PANTHER" id="PTHR46858">
    <property type="entry name" value="OS05G0521000 PROTEIN"/>
    <property type="match status" value="1"/>
</dbReference>
<dbReference type="InterPro" id="IPR013083">
    <property type="entry name" value="Znf_RING/FYVE/PHD"/>
</dbReference>
<dbReference type="CDD" id="cd10566">
    <property type="entry name" value="MDM2_like"/>
    <property type="match status" value="1"/>
</dbReference>
<accession>A0A6F9DL71</accession>
<evidence type="ECO:0000256" key="5">
    <source>
        <dbReference type="ARBA" id="ARBA00022833"/>
    </source>
</evidence>
<dbReference type="GO" id="GO:0051726">
    <property type="term" value="P:regulation of cell cycle"/>
    <property type="evidence" value="ECO:0007669"/>
    <property type="project" value="InterPro"/>
</dbReference>
<dbReference type="GO" id="GO:0010468">
    <property type="term" value="P:regulation of gene expression"/>
    <property type="evidence" value="ECO:0007669"/>
    <property type="project" value="TreeGrafter"/>
</dbReference>
<dbReference type="SUPFAM" id="SSF57850">
    <property type="entry name" value="RING/U-box"/>
    <property type="match status" value="1"/>
</dbReference>
<dbReference type="CDD" id="cd16646">
    <property type="entry name" value="mRING-HC-C2H2C4_MDM2-like"/>
    <property type="match status" value="1"/>
</dbReference>
<dbReference type="GO" id="GO:0016567">
    <property type="term" value="P:protein ubiquitination"/>
    <property type="evidence" value="ECO:0007669"/>
    <property type="project" value="TreeGrafter"/>
</dbReference>
<dbReference type="PROSITE" id="PS01358">
    <property type="entry name" value="ZF_RANBP2_1"/>
    <property type="match status" value="1"/>
</dbReference>
<evidence type="ECO:0000256" key="6">
    <source>
        <dbReference type="ARBA" id="ARBA00023242"/>
    </source>
</evidence>
<feature type="compositionally biased region" description="Low complexity" evidence="8">
    <location>
        <begin position="352"/>
        <end position="364"/>
    </location>
</feature>
<evidence type="ECO:0000259" key="9">
    <source>
        <dbReference type="PROSITE" id="PS50089"/>
    </source>
</evidence>
<evidence type="ECO:0000256" key="8">
    <source>
        <dbReference type="SAM" id="MobiDB-lite"/>
    </source>
</evidence>
<dbReference type="InterPro" id="IPR001841">
    <property type="entry name" value="Znf_RING"/>
</dbReference>
<dbReference type="GO" id="GO:0005634">
    <property type="term" value="C:nucleus"/>
    <property type="evidence" value="ECO:0007669"/>
    <property type="project" value="UniProtKB-SubCell"/>
</dbReference>
<evidence type="ECO:0000313" key="11">
    <source>
        <dbReference type="EMBL" id="CAB3263713.1"/>
    </source>
</evidence>
<dbReference type="InterPro" id="IPR003121">
    <property type="entry name" value="SWIB_MDM2_domain"/>
</dbReference>
<dbReference type="InterPro" id="IPR001876">
    <property type="entry name" value="Znf_RanBP2"/>
</dbReference>
<name>A0A6F9DL71_9ASCI</name>
<evidence type="ECO:0000256" key="7">
    <source>
        <dbReference type="PROSITE-ProRule" id="PRU00175"/>
    </source>
</evidence>
<dbReference type="PANTHER" id="PTHR46858:SF5">
    <property type="entry name" value="E3 UBIQUITIN-PROTEIN LIGASE APD1-RELATED"/>
    <property type="match status" value="1"/>
</dbReference>
<feature type="compositionally biased region" description="Polar residues" evidence="8">
    <location>
        <begin position="262"/>
        <end position="271"/>
    </location>
</feature>
<keyword evidence="6" id="KW-0539">Nucleus</keyword>
<gene>
    <name evidence="11" type="primary">Mdm2</name>
</gene>
<dbReference type="InterPro" id="IPR036885">
    <property type="entry name" value="SWIB_MDM2_dom_sf"/>
</dbReference>
<dbReference type="InterPro" id="IPR016495">
    <property type="entry name" value="p53_neg-reg_MDM_2/4"/>
</dbReference>
<dbReference type="Gene3D" id="1.10.245.10">
    <property type="entry name" value="SWIB/MDM2 domain"/>
    <property type="match status" value="1"/>
</dbReference>
<protein>
    <submittedName>
        <fullName evidence="11">E3 ubiquitin-protein ligase Mdm2</fullName>
    </submittedName>
</protein>
<feature type="domain" description="DM2" evidence="10">
    <location>
        <begin position="2"/>
        <end position="88"/>
    </location>
</feature>
<proteinExistence type="evidence at transcript level"/>
<dbReference type="AlphaFoldDB" id="A0A6F9DL71"/>